<gene>
    <name evidence="11" type="primary">LOC105177671</name>
</gene>
<dbReference type="Proteomes" id="UP000504604">
    <property type="component" value="Linkage group LG15"/>
</dbReference>
<dbReference type="Gene3D" id="3.40.1090.10">
    <property type="entry name" value="Cytosolic phospholipase A2 catalytic domain"/>
    <property type="match status" value="1"/>
</dbReference>
<feature type="active site" description="Proton acceptor" evidence="6">
    <location>
        <position position="229"/>
    </location>
</feature>
<evidence type="ECO:0000313" key="10">
    <source>
        <dbReference type="Proteomes" id="UP000504604"/>
    </source>
</evidence>
<sequence length="416" mass="45694">MVKRAVFLALDLLAALQFLLLPMLSNAQIKGRMATVLSIDGGGIRGIIPGTVLAHLESKLQEIDGPNARIADYFDLIAGTSTGGLLTAMLAAPGNDNRPLYAAKNLTRFYFEHCPKIFPASRRNNFVNIIANLLGGPKYDGKYLKSLIRKLLGNVTVSQTLTNVVIPTFDLKHLQPIIFTTKEGKADVSKNALMSDICLGTSAAPTYLPPHFFETKDAKGKRRTFDLIDGGVAANNPTLMAIVQISREILGGNFELMNMQPMDSSRMLVLSLGTGTPKHEEKYNAREATNWGLLSWLYYKGSTPLIDIYGDASSDIVDIHVSTFFQSFGNEKNYLRIEEDMLSGEAASVDISTTQNMQRLANIGKLLLKKQVCRVNLDTGRQEPVKGVGTNEQALARFAKLLAHEKKSRKKVVPHN</sequence>
<comment type="domain">
    <text evidence="7">The nitrogen atoms of the two glycine residues in the GGXR motif define the oxyanion hole, and stabilize the oxyanion that forms during the nucleophilic attack by the catalytic serine during substrate cleavage.</text>
</comment>
<evidence type="ECO:0000256" key="8">
    <source>
        <dbReference type="SAM" id="SignalP"/>
    </source>
</evidence>
<dbReference type="GeneID" id="105177671"/>
<dbReference type="SUPFAM" id="SSF52151">
    <property type="entry name" value="FabD/lysophospholipase-like"/>
    <property type="match status" value="1"/>
</dbReference>
<evidence type="ECO:0000256" key="4">
    <source>
        <dbReference type="ARBA" id="ARBA00022963"/>
    </source>
</evidence>
<dbReference type="EC" id="3.1.1.-" evidence="7"/>
<dbReference type="Gramene" id="SIN_1003679.t">
    <property type="protein sequence ID" value="SIN_1003679.t"/>
    <property type="gene ID" value="SIN_1003679"/>
</dbReference>
<dbReference type="Pfam" id="PF01734">
    <property type="entry name" value="Patatin"/>
    <property type="match status" value="1"/>
</dbReference>
<evidence type="ECO:0000256" key="2">
    <source>
        <dbReference type="ARBA" id="ARBA00022801"/>
    </source>
</evidence>
<keyword evidence="5 6" id="KW-0443">Lipid metabolism</keyword>
<dbReference type="GO" id="GO:0006952">
    <property type="term" value="P:defense response"/>
    <property type="evidence" value="ECO:0007669"/>
    <property type="project" value="UniProtKB-KW"/>
</dbReference>
<evidence type="ECO:0000256" key="5">
    <source>
        <dbReference type="ARBA" id="ARBA00023098"/>
    </source>
</evidence>
<dbReference type="PANTHER" id="PTHR32176">
    <property type="entry name" value="XYLOSE ISOMERASE"/>
    <property type="match status" value="1"/>
</dbReference>
<organism evidence="10 11">
    <name type="scientific">Sesamum indicum</name>
    <name type="common">Oriental sesame</name>
    <name type="synonym">Sesamum orientale</name>
    <dbReference type="NCBI Taxonomy" id="4182"/>
    <lineage>
        <taxon>Eukaryota</taxon>
        <taxon>Viridiplantae</taxon>
        <taxon>Streptophyta</taxon>
        <taxon>Embryophyta</taxon>
        <taxon>Tracheophyta</taxon>
        <taxon>Spermatophyta</taxon>
        <taxon>Magnoliopsida</taxon>
        <taxon>eudicotyledons</taxon>
        <taxon>Gunneridae</taxon>
        <taxon>Pentapetalae</taxon>
        <taxon>asterids</taxon>
        <taxon>lamiids</taxon>
        <taxon>Lamiales</taxon>
        <taxon>Pedaliaceae</taxon>
        <taxon>Sesamum</taxon>
    </lineage>
</organism>
<dbReference type="FunFam" id="3.40.1090.10:FF:000005">
    <property type="entry name" value="Patatin"/>
    <property type="match status" value="1"/>
</dbReference>
<evidence type="ECO:0000256" key="1">
    <source>
        <dbReference type="ARBA" id="ARBA00010240"/>
    </source>
</evidence>
<keyword evidence="10" id="KW-1185">Reference proteome</keyword>
<feature type="active site" description="Nucleophile" evidence="6">
    <location>
        <position position="81"/>
    </location>
</feature>
<dbReference type="GO" id="GO:0047372">
    <property type="term" value="F:monoacylglycerol lipase activity"/>
    <property type="evidence" value="ECO:0007669"/>
    <property type="project" value="TreeGrafter"/>
</dbReference>
<feature type="short sequence motif" description="GXGXXG" evidence="6">
    <location>
        <begin position="41"/>
        <end position="46"/>
    </location>
</feature>
<evidence type="ECO:0000256" key="7">
    <source>
        <dbReference type="RuleBase" id="RU361262"/>
    </source>
</evidence>
<accession>A0A6I9UG81</accession>
<evidence type="ECO:0000313" key="11">
    <source>
        <dbReference type="RefSeq" id="XP_011099198.1"/>
    </source>
</evidence>
<comment type="function">
    <text evidence="7">Lipolytic acyl hydrolase (LAH).</text>
</comment>
<feature type="domain" description="PNPLA" evidence="9">
    <location>
        <begin position="37"/>
        <end position="242"/>
    </location>
</feature>
<feature type="signal peptide" evidence="8">
    <location>
        <begin position="1"/>
        <end position="27"/>
    </location>
</feature>
<feature type="chain" id="PRO_5027119136" description="Patatin" evidence="8">
    <location>
        <begin position="28"/>
        <end position="416"/>
    </location>
</feature>
<comment type="similarity">
    <text evidence="1 7">Belongs to the patatin family.</text>
</comment>
<dbReference type="InParanoid" id="A0A6I9UG81"/>
<reference evidence="11" key="1">
    <citation type="submission" date="2025-08" db="UniProtKB">
        <authorList>
            <consortium name="RefSeq"/>
        </authorList>
    </citation>
    <scope>IDENTIFICATION</scope>
</reference>
<keyword evidence="3" id="KW-0611">Plant defense</keyword>
<evidence type="ECO:0000259" key="9">
    <source>
        <dbReference type="PROSITE" id="PS51635"/>
    </source>
</evidence>
<dbReference type="InterPro" id="IPR002641">
    <property type="entry name" value="PNPLA_dom"/>
</dbReference>
<proteinExistence type="inferred from homology"/>
<feature type="short sequence motif" description="DGA/G" evidence="6">
    <location>
        <begin position="229"/>
        <end position="231"/>
    </location>
</feature>
<keyword evidence="2 6" id="KW-0378">Hydrolase</keyword>
<dbReference type="GO" id="GO:0016042">
    <property type="term" value="P:lipid catabolic process"/>
    <property type="evidence" value="ECO:0007669"/>
    <property type="project" value="UniProtKB-UniRule"/>
</dbReference>
<evidence type="ECO:0000256" key="3">
    <source>
        <dbReference type="ARBA" id="ARBA00022821"/>
    </source>
</evidence>
<evidence type="ECO:0000256" key="6">
    <source>
        <dbReference type="PROSITE-ProRule" id="PRU01161"/>
    </source>
</evidence>
<protein>
    <recommendedName>
        <fullName evidence="7">Patatin</fullName>
        <ecNumber evidence="7">3.1.1.-</ecNumber>
    </recommendedName>
</protein>
<dbReference type="PROSITE" id="PS51635">
    <property type="entry name" value="PNPLA"/>
    <property type="match status" value="1"/>
</dbReference>
<feature type="short sequence motif" description="GXSXG" evidence="6">
    <location>
        <begin position="79"/>
        <end position="83"/>
    </location>
</feature>
<dbReference type="PANTHER" id="PTHR32176:SF99">
    <property type="entry name" value="PATATIN"/>
    <property type="match status" value="1"/>
</dbReference>
<keyword evidence="8" id="KW-0732">Signal</keyword>
<dbReference type="RefSeq" id="XP_011099198.1">
    <property type="nucleotide sequence ID" value="XM_011100896.2"/>
</dbReference>
<dbReference type="OrthoDB" id="1658288at2759"/>
<name>A0A6I9UG81_SESIN</name>
<dbReference type="GO" id="GO:0004620">
    <property type="term" value="F:phospholipase activity"/>
    <property type="evidence" value="ECO:0007669"/>
    <property type="project" value="TreeGrafter"/>
</dbReference>
<dbReference type="InterPro" id="IPR016035">
    <property type="entry name" value="Acyl_Trfase/lysoPLipase"/>
</dbReference>
<keyword evidence="4 6" id="KW-0442">Lipid degradation</keyword>
<dbReference type="AlphaFoldDB" id="A0A6I9UG81"/>
<dbReference type="KEGG" id="sind:105177671"/>